<evidence type="ECO:0000313" key="1">
    <source>
        <dbReference type="EMBL" id="CAC5425474.1"/>
    </source>
</evidence>
<dbReference type="AlphaFoldDB" id="A0A6J8EYA4"/>
<dbReference type="EMBL" id="CACVKT020010246">
    <property type="protein sequence ID" value="CAC5425474.1"/>
    <property type="molecule type" value="Genomic_DNA"/>
</dbReference>
<gene>
    <name evidence="1" type="ORF">MCOR_57289</name>
</gene>
<accession>A0A6J8EYA4</accession>
<proteinExistence type="predicted"/>
<sequence length="305" mass="34416">MVGTENHVKTIRLMNTVCDNLSNEDSIVHITSGSFGEGLQMRGSDLDVMLILPYIEVNDEINPIVRNPSKTYFSMMTEDTKPGFAMLRLISSPHPLIVNFCEIFRRGNYLSNALFKKTFLNDITSVVHGPCSSDMHGRMDLAHCLHNVSLSLYHYMCKHVVGTENHVKLIRLMNTVCDNLSRDDNRVIITSGSFGEGLEMRGSDIDVMFVTKSIKVHDKITPITFDSKNTYFSLMTDNSKPGFAMLRLISSPYPQDESLKSSSYYCLGTALQLMGDNVSAKQTFTETVKLLSRYPYAIKRLKRLL</sequence>
<evidence type="ECO:0000313" key="2">
    <source>
        <dbReference type="Proteomes" id="UP000507470"/>
    </source>
</evidence>
<name>A0A6J8EYA4_MYTCO</name>
<protein>
    <submittedName>
        <fullName evidence="1">Uncharacterized protein</fullName>
    </submittedName>
</protein>
<dbReference type="Proteomes" id="UP000507470">
    <property type="component" value="Unassembled WGS sequence"/>
</dbReference>
<reference evidence="1 2" key="1">
    <citation type="submission" date="2020-06" db="EMBL/GenBank/DDBJ databases">
        <authorList>
            <person name="Li R."/>
            <person name="Bekaert M."/>
        </authorList>
    </citation>
    <scope>NUCLEOTIDE SEQUENCE [LARGE SCALE GENOMIC DNA]</scope>
    <source>
        <strain evidence="2">wild</strain>
    </source>
</reference>
<organism evidence="1 2">
    <name type="scientific">Mytilus coruscus</name>
    <name type="common">Sea mussel</name>
    <dbReference type="NCBI Taxonomy" id="42192"/>
    <lineage>
        <taxon>Eukaryota</taxon>
        <taxon>Metazoa</taxon>
        <taxon>Spiralia</taxon>
        <taxon>Lophotrochozoa</taxon>
        <taxon>Mollusca</taxon>
        <taxon>Bivalvia</taxon>
        <taxon>Autobranchia</taxon>
        <taxon>Pteriomorphia</taxon>
        <taxon>Mytilida</taxon>
        <taxon>Mytiloidea</taxon>
        <taxon>Mytilidae</taxon>
        <taxon>Mytilinae</taxon>
        <taxon>Mytilus</taxon>
    </lineage>
</organism>
<keyword evidence="2" id="KW-1185">Reference proteome</keyword>